<dbReference type="PANTHER" id="PTHR42110">
    <property type="entry name" value="L-ASPARAGINASE, PUTATIVE (AFU_ORTHOLOGUE AFUA_3G11890)-RELATED"/>
    <property type="match status" value="1"/>
</dbReference>
<protein>
    <submittedName>
        <fullName evidence="1">Asparaginase</fullName>
    </submittedName>
</protein>
<dbReference type="RefSeq" id="WP_151422922.1">
    <property type="nucleotide sequence ID" value="NZ_CANKVH010000002.1"/>
</dbReference>
<gene>
    <name evidence="1" type="ORF">F8O03_05495</name>
</gene>
<reference evidence="1 2" key="1">
    <citation type="submission" date="2019-09" db="EMBL/GenBank/DDBJ databases">
        <title>Phylogeny of genus Pseudoclavibacter and closely related genus.</title>
        <authorList>
            <person name="Li Y."/>
        </authorList>
    </citation>
    <scope>NUCLEOTIDE SEQUENCE [LARGE SCALE GENOMIC DNA]</scope>
    <source>
        <strain evidence="1 2">THG-MD12</strain>
    </source>
</reference>
<sequence>MSEASTLHAAAAVELAVVVRSGFIESRHVGAAVLTNPDATIRAELGDGHQPVFPRSTLKLFQAQTALALGARLTDEQTAIACGSHSGSPAHVAHVREILHASGLDDRALACPASWPRDRASRDALVRAGEASSPVYMECSGKHAAMLAACVAQGWPTEGYLAADHPLQVAVKDTVERMTRERPSAVGVDGCGAPVFAVSLVGLAAAASRLATASPSSPFPLFKAAAAVWRSVLSNGWLLEGHGRPNSLVVSELGVLAKSGAEGVLILAAPDGTAVAMKMLDGSSRGTTLVGLQLLVAAGAVDVGRVQQLLPRLGLEVMGGGVLVGEIMVGSGVPTSL</sequence>
<dbReference type="EMBL" id="WBJX01000001">
    <property type="protein sequence ID" value="KAB1639767.1"/>
    <property type="molecule type" value="Genomic_DNA"/>
</dbReference>
<dbReference type="Proteomes" id="UP000490386">
    <property type="component" value="Unassembled WGS sequence"/>
</dbReference>
<keyword evidence="2" id="KW-1185">Reference proteome</keyword>
<proteinExistence type="predicted"/>
<dbReference type="InterPro" id="IPR010349">
    <property type="entry name" value="Asparaginase_II"/>
</dbReference>
<name>A0A7J5B6K2_9MICO</name>
<comment type="caution">
    <text evidence="1">The sequence shown here is derived from an EMBL/GenBank/DDBJ whole genome shotgun (WGS) entry which is preliminary data.</text>
</comment>
<evidence type="ECO:0000313" key="2">
    <source>
        <dbReference type="Proteomes" id="UP000490386"/>
    </source>
</evidence>
<accession>A0A7J5B6K2</accession>
<evidence type="ECO:0000313" key="1">
    <source>
        <dbReference type="EMBL" id="KAB1639767.1"/>
    </source>
</evidence>
<dbReference type="AlphaFoldDB" id="A0A7J5B6K2"/>
<organism evidence="1 2">
    <name type="scientific">Pseudoclavibacter terrae</name>
    <dbReference type="NCBI Taxonomy" id="1530195"/>
    <lineage>
        <taxon>Bacteria</taxon>
        <taxon>Bacillati</taxon>
        <taxon>Actinomycetota</taxon>
        <taxon>Actinomycetes</taxon>
        <taxon>Micrococcales</taxon>
        <taxon>Microbacteriaceae</taxon>
        <taxon>Pseudoclavibacter</taxon>
    </lineage>
</organism>
<dbReference type="OrthoDB" id="9780674at2"/>
<dbReference type="PANTHER" id="PTHR42110:SF1">
    <property type="entry name" value="L-ASPARAGINASE, PUTATIVE (AFU_ORTHOLOGUE AFUA_3G11890)-RELATED"/>
    <property type="match status" value="1"/>
</dbReference>
<dbReference type="Pfam" id="PF06089">
    <property type="entry name" value="Asparaginase_II"/>
    <property type="match status" value="1"/>
</dbReference>